<dbReference type="PANTHER" id="PTHR45907">
    <property type="entry name" value="SERPENTINE RECEPTOR, CLASS J"/>
    <property type="match status" value="1"/>
</dbReference>
<reference evidence="1" key="2">
    <citation type="submission" date="2022-06" db="UniProtKB">
        <authorList>
            <consortium name="EnsemblMetazoa"/>
        </authorList>
    </citation>
    <scope>IDENTIFICATION</scope>
    <source>
        <strain evidence="1">PS312</strain>
    </source>
</reference>
<keyword evidence="2" id="KW-1185">Reference proteome</keyword>
<dbReference type="SUPFAM" id="SSF81321">
    <property type="entry name" value="Family A G protein-coupled receptor-like"/>
    <property type="match status" value="1"/>
</dbReference>
<reference evidence="2" key="1">
    <citation type="journal article" date="2008" name="Nat. Genet.">
        <title>The Pristionchus pacificus genome provides a unique perspective on nematode lifestyle and parasitism.</title>
        <authorList>
            <person name="Dieterich C."/>
            <person name="Clifton S.W."/>
            <person name="Schuster L.N."/>
            <person name="Chinwalla A."/>
            <person name="Delehaunty K."/>
            <person name="Dinkelacker I."/>
            <person name="Fulton L."/>
            <person name="Fulton R."/>
            <person name="Godfrey J."/>
            <person name="Minx P."/>
            <person name="Mitreva M."/>
            <person name="Roeseler W."/>
            <person name="Tian H."/>
            <person name="Witte H."/>
            <person name="Yang S.P."/>
            <person name="Wilson R.K."/>
            <person name="Sommer R.J."/>
        </authorList>
    </citation>
    <scope>NUCLEOTIDE SEQUENCE [LARGE SCALE GENOMIC DNA]</scope>
    <source>
        <strain evidence="2">PS312</strain>
    </source>
</reference>
<dbReference type="InterPro" id="IPR019428">
    <property type="entry name" value="7TM_GPCR_serpentine_rcpt_Str"/>
</dbReference>
<organism evidence="1 2">
    <name type="scientific">Pristionchus pacificus</name>
    <name type="common">Parasitic nematode worm</name>
    <dbReference type="NCBI Taxonomy" id="54126"/>
    <lineage>
        <taxon>Eukaryota</taxon>
        <taxon>Metazoa</taxon>
        <taxon>Ecdysozoa</taxon>
        <taxon>Nematoda</taxon>
        <taxon>Chromadorea</taxon>
        <taxon>Rhabditida</taxon>
        <taxon>Rhabditina</taxon>
        <taxon>Diplogasteromorpha</taxon>
        <taxon>Diplogasteroidea</taxon>
        <taxon>Neodiplogasteridae</taxon>
        <taxon>Pristionchus</taxon>
    </lineage>
</organism>
<dbReference type="InterPro" id="IPR019423">
    <property type="entry name" value="7TM_GPCR_serpentine_rcpt_Srj"/>
</dbReference>
<sequence length="348" mass="39776">MFGHGDLYDDSLLNVVISVYHHISIVLSLLVNFTLIALILKSRRKDFGAYRFLLLTFATVDIYYALVHYVVMPIPESWGSAFAMTGHGYLTGKFAVCWFAGVHSHSFVVLVFHFLYRLLAVKRSQYIEWFGRLWFFGVQYASVMLVGLSWFSVLYYFFDDDEFAIDYVRTMLRDHALATALPVEDYSTAVFWTNGTFSGPRWSPIFGMLVMAQTMSAGYGFMIYSAAKINWYMVKDSGVVSKRTASLQKQLLKALMYQMLLPLLTAYSPPLISVMTPFLGITMRLMSYATPILCGMHPWLDGCVLIWTIKEYRMLLLRFFTRKKIADKDHTASTVKQGNSIAGNSSHF</sequence>
<dbReference type="AlphaFoldDB" id="A0A2A6CM36"/>
<gene>
    <name evidence="1" type="primary">WBGene00279763</name>
</gene>
<proteinExistence type="predicted"/>
<evidence type="ECO:0000313" key="2">
    <source>
        <dbReference type="Proteomes" id="UP000005239"/>
    </source>
</evidence>
<dbReference type="EnsemblMetazoa" id="PPA41394.1">
    <property type="protein sequence ID" value="PPA41394.1"/>
    <property type="gene ID" value="WBGene00279763"/>
</dbReference>
<accession>A0A2A6CM36</accession>
<evidence type="ECO:0000313" key="1">
    <source>
        <dbReference type="EnsemblMetazoa" id="PPA41394.1"/>
    </source>
</evidence>
<accession>A0A8R1UVK8</accession>
<dbReference type="OrthoDB" id="5791246at2759"/>
<protein>
    <submittedName>
        <fullName evidence="1">Str-19</fullName>
    </submittedName>
</protein>
<dbReference type="Proteomes" id="UP000005239">
    <property type="component" value="Unassembled WGS sequence"/>
</dbReference>
<name>A0A2A6CM36_PRIPA</name>
<dbReference type="PANTHER" id="PTHR45907:SF16">
    <property type="entry name" value="SERPENTINE RECEPTOR, CLASS J"/>
    <property type="match status" value="1"/>
</dbReference>
<dbReference type="Pfam" id="PF10326">
    <property type="entry name" value="7TM_GPCR_Str"/>
    <property type="match status" value="1"/>
</dbReference>